<keyword evidence="2" id="KW-0456">Lyase</keyword>
<gene>
    <name evidence="3" type="ORF">M422DRAFT_261687</name>
</gene>
<evidence type="ECO:0008006" key="5">
    <source>
        <dbReference type="Google" id="ProtNLM"/>
    </source>
</evidence>
<dbReference type="AlphaFoldDB" id="A0A0C9VEV5"/>
<protein>
    <recommendedName>
        <fullName evidence="5">Phosphatidylserine decarboxylase</fullName>
    </recommendedName>
</protein>
<evidence type="ECO:0000313" key="4">
    <source>
        <dbReference type="Proteomes" id="UP000054279"/>
    </source>
</evidence>
<reference evidence="3 4" key="1">
    <citation type="submission" date="2014-06" db="EMBL/GenBank/DDBJ databases">
        <title>Evolutionary Origins and Diversification of the Mycorrhizal Mutualists.</title>
        <authorList>
            <consortium name="DOE Joint Genome Institute"/>
            <consortium name="Mycorrhizal Genomics Consortium"/>
            <person name="Kohler A."/>
            <person name="Kuo A."/>
            <person name="Nagy L.G."/>
            <person name="Floudas D."/>
            <person name="Copeland A."/>
            <person name="Barry K.W."/>
            <person name="Cichocki N."/>
            <person name="Veneault-Fourrey C."/>
            <person name="LaButti K."/>
            <person name="Lindquist E.A."/>
            <person name="Lipzen A."/>
            <person name="Lundell T."/>
            <person name="Morin E."/>
            <person name="Murat C."/>
            <person name="Riley R."/>
            <person name="Ohm R."/>
            <person name="Sun H."/>
            <person name="Tunlid A."/>
            <person name="Henrissat B."/>
            <person name="Grigoriev I.V."/>
            <person name="Hibbett D.S."/>
            <person name="Martin F."/>
        </authorList>
    </citation>
    <scope>NUCLEOTIDE SEQUENCE [LARGE SCALE GENOMIC DNA]</scope>
    <source>
        <strain evidence="3 4">SS14</strain>
    </source>
</reference>
<dbReference type="Pfam" id="PF02666">
    <property type="entry name" value="PS_Dcarbxylase"/>
    <property type="match status" value="1"/>
</dbReference>
<sequence>MFLAPHDYHCKYALVGGQIVRVNIIPGCCYLQVVAKPDLNTNDSSLKLGMAQVSSGMLQVKASDVIKKGEHISCFQFGGLEVVIVVQKDANVSFTVCAISPTSYNYGNQIAVANADKK</sequence>
<dbReference type="Proteomes" id="UP000054279">
    <property type="component" value="Unassembled WGS sequence"/>
</dbReference>
<keyword evidence="1" id="KW-0210">Decarboxylase</keyword>
<evidence type="ECO:0000313" key="3">
    <source>
        <dbReference type="EMBL" id="KIJ35936.1"/>
    </source>
</evidence>
<evidence type="ECO:0000256" key="2">
    <source>
        <dbReference type="ARBA" id="ARBA00023239"/>
    </source>
</evidence>
<organism evidence="3 4">
    <name type="scientific">Sphaerobolus stellatus (strain SS14)</name>
    <dbReference type="NCBI Taxonomy" id="990650"/>
    <lineage>
        <taxon>Eukaryota</taxon>
        <taxon>Fungi</taxon>
        <taxon>Dikarya</taxon>
        <taxon>Basidiomycota</taxon>
        <taxon>Agaricomycotina</taxon>
        <taxon>Agaricomycetes</taxon>
        <taxon>Phallomycetidae</taxon>
        <taxon>Geastrales</taxon>
        <taxon>Sphaerobolaceae</taxon>
        <taxon>Sphaerobolus</taxon>
    </lineage>
</organism>
<evidence type="ECO:0000256" key="1">
    <source>
        <dbReference type="ARBA" id="ARBA00022793"/>
    </source>
</evidence>
<proteinExistence type="predicted"/>
<dbReference type="InterPro" id="IPR003817">
    <property type="entry name" value="PS_Dcarbxylase"/>
</dbReference>
<dbReference type="OrthoDB" id="5973539at2759"/>
<name>A0A0C9VEV5_SPHS4</name>
<dbReference type="EMBL" id="KN837183">
    <property type="protein sequence ID" value="KIJ35936.1"/>
    <property type="molecule type" value="Genomic_DNA"/>
</dbReference>
<dbReference type="HOGENOM" id="CLU_043148_0_0_1"/>
<accession>A0A0C9VEV5</accession>
<keyword evidence="4" id="KW-1185">Reference proteome</keyword>